<accession>A0A0R2FWV8</accession>
<dbReference type="SUPFAM" id="SSF64288">
    <property type="entry name" value="Chorismate lyase-like"/>
    <property type="match status" value="1"/>
</dbReference>
<evidence type="ECO:0000256" key="1">
    <source>
        <dbReference type="ARBA" id="ARBA00023015"/>
    </source>
</evidence>
<dbReference type="InterPro" id="IPR050679">
    <property type="entry name" value="Bact_HTH_transcr_reg"/>
</dbReference>
<dbReference type="SMART" id="SM00345">
    <property type="entry name" value="HTH_GNTR"/>
    <property type="match status" value="1"/>
</dbReference>
<dbReference type="CDD" id="cd07377">
    <property type="entry name" value="WHTH_GntR"/>
    <property type="match status" value="1"/>
</dbReference>
<evidence type="ECO:0000313" key="7">
    <source>
        <dbReference type="EMBL" id="KRN29788.1"/>
    </source>
</evidence>
<dbReference type="Pfam" id="PF00392">
    <property type="entry name" value="GntR"/>
    <property type="match status" value="1"/>
</dbReference>
<dbReference type="InterPro" id="IPR036390">
    <property type="entry name" value="WH_DNA-bd_sf"/>
</dbReference>
<evidence type="ECO:0000256" key="4">
    <source>
        <dbReference type="NCBIfam" id="TIGR02404"/>
    </source>
</evidence>
<proteinExistence type="predicted"/>
<dbReference type="STRING" id="81857.IV38_GL000136"/>
<keyword evidence="2" id="KW-0238">DNA-binding</keyword>
<gene>
    <name evidence="6" type="ORF">IV38_GL000136</name>
    <name evidence="7" type="ORF">IV40_GL000589</name>
</gene>
<keyword evidence="1" id="KW-0805">Transcription regulation</keyword>
<dbReference type="Proteomes" id="UP000051751">
    <property type="component" value="Unassembled WGS sequence"/>
</dbReference>
<dbReference type="AlphaFoldDB" id="A0A0R2FWV8"/>
<evidence type="ECO:0000313" key="9">
    <source>
        <dbReference type="Proteomes" id="UP000051751"/>
    </source>
</evidence>
<keyword evidence="8" id="KW-1185">Reference proteome</keyword>
<dbReference type="EMBL" id="JQAZ01000012">
    <property type="protein sequence ID" value="KRN29788.1"/>
    <property type="molecule type" value="Genomic_DNA"/>
</dbReference>
<dbReference type="InterPro" id="IPR036388">
    <property type="entry name" value="WH-like_DNA-bd_sf"/>
</dbReference>
<dbReference type="PANTHER" id="PTHR44846">
    <property type="entry name" value="MANNOSYL-D-GLYCERATE TRANSPORT/METABOLISM SYSTEM REPRESSOR MNGR-RELATED"/>
    <property type="match status" value="1"/>
</dbReference>
<dbReference type="InterPro" id="IPR028978">
    <property type="entry name" value="Chorismate_lyase_/UTRA_dom_sf"/>
</dbReference>
<evidence type="ECO:0000259" key="5">
    <source>
        <dbReference type="PROSITE" id="PS50949"/>
    </source>
</evidence>
<dbReference type="PANTHER" id="PTHR44846:SF12">
    <property type="entry name" value="HTH-TYPE TRANSCRIPTIONAL REGULATOR TRER"/>
    <property type="match status" value="1"/>
</dbReference>
<dbReference type="SUPFAM" id="SSF46785">
    <property type="entry name" value="Winged helix' DNA-binding domain"/>
    <property type="match status" value="1"/>
</dbReference>
<dbReference type="SMART" id="SM00866">
    <property type="entry name" value="UTRA"/>
    <property type="match status" value="1"/>
</dbReference>
<dbReference type="GO" id="GO:0045892">
    <property type="term" value="P:negative regulation of DNA-templated transcription"/>
    <property type="evidence" value="ECO:0007669"/>
    <property type="project" value="TreeGrafter"/>
</dbReference>
<evidence type="ECO:0000256" key="2">
    <source>
        <dbReference type="ARBA" id="ARBA00023125"/>
    </source>
</evidence>
<keyword evidence="3" id="KW-0804">Transcription</keyword>
<dbReference type="InterPro" id="IPR012770">
    <property type="entry name" value="TreR"/>
</dbReference>
<organism evidence="7 8">
    <name type="scientific">Lactobacillus selangorensis</name>
    <dbReference type="NCBI Taxonomy" id="81857"/>
    <lineage>
        <taxon>Bacteria</taxon>
        <taxon>Bacillati</taxon>
        <taxon>Bacillota</taxon>
        <taxon>Bacilli</taxon>
        <taxon>Lactobacillales</taxon>
        <taxon>Lactobacillaceae</taxon>
        <taxon>Lactobacillus</taxon>
    </lineage>
</organism>
<dbReference type="PATRIC" id="fig|81857.3.peg.141"/>
<dbReference type="Pfam" id="PF07702">
    <property type="entry name" value="UTRA"/>
    <property type="match status" value="1"/>
</dbReference>
<evidence type="ECO:0000313" key="6">
    <source>
        <dbReference type="EMBL" id="KRN29254.1"/>
    </source>
</evidence>
<dbReference type="GO" id="GO:0003677">
    <property type="term" value="F:DNA binding"/>
    <property type="evidence" value="ECO:0007669"/>
    <property type="project" value="UniProtKB-UniRule"/>
</dbReference>
<dbReference type="Proteomes" id="UP000051645">
    <property type="component" value="Unassembled WGS sequence"/>
</dbReference>
<dbReference type="GO" id="GO:0003700">
    <property type="term" value="F:DNA-binding transcription factor activity"/>
    <property type="evidence" value="ECO:0007669"/>
    <property type="project" value="UniProtKB-UniRule"/>
</dbReference>
<dbReference type="Gene3D" id="1.10.10.10">
    <property type="entry name" value="Winged helix-like DNA-binding domain superfamily/Winged helix DNA-binding domain"/>
    <property type="match status" value="1"/>
</dbReference>
<dbReference type="PROSITE" id="PS50949">
    <property type="entry name" value="HTH_GNTR"/>
    <property type="match status" value="1"/>
</dbReference>
<dbReference type="NCBIfam" id="TIGR02404">
    <property type="entry name" value="trehalos_R_Bsub"/>
    <property type="match status" value="1"/>
</dbReference>
<sequence length="233" mass="26756">MIHADLLSKINNDVYQIGDFLPSENRLAQLYGVSRETIRKVLNELTISGLIQKLKGKGSMVIGTQRSDLPASKLMSYAEISQKADLAVQTRLLERRDAALPDFVFDSLNTDFRQAPVTYLCRLRYLDERPVIIDRNYVLKSVCPDVPAGEAEKSLFHYFEHDCHLQIAYAKRQITVETATKEDQQLLNLHSQDVVVVIRGVTSLTDARVIEFNESRHRADQFRFVDFARRERN</sequence>
<comment type="caution">
    <text evidence="7">The sequence shown here is derived from an EMBL/GenBank/DDBJ whole genome shotgun (WGS) entry which is preliminary data.</text>
</comment>
<dbReference type="Gene3D" id="3.40.1410.10">
    <property type="entry name" value="Chorismate lyase-like"/>
    <property type="match status" value="1"/>
</dbReference>
<dbReference type="PRINTS" id="PR00035">
    <property type="entry name" value="HTHGNTR"/>
</dbReference>
<dbReference type="EMBL" id="JQAT01000001">
    <property type="protein sequence ID" value="KRN29254.1"/>
    <property type="molecule type" value="Genomic_DNA"/>
</dbReference>
<dbReference type="InterPro" id="IPR000524">
    <property type="entry name" value="Tscrpt_reg_HTH_GntR"/>
</dbReference>
<evidence type="ECO:0000313" key="8">
    <source>
        <dbReference type="Proteomes" id="UP000051645"/>
    </source>
</evidence>
<protein>
    <recommendedName>
        <fullName evidence="4">Trehalose operon repressor</fullName>
    </recommendedName>
</protein>
<feature type="domain" description="HTH gntR-type" evidence="5">
    <location>
        <begin position="1"/>
        <end position="64"/>
    </location>
</feature>
<evidence type="ECO:0000256" key="3">
    <source>
        <dbReference type="ARBA" id="ARBA00023163"/>
    </source>
</evidence>
<reference evidence="8 9" key="1">
    <citation type="journal article" date="2015" name="Genome Announc.">
        <title>Expanding the biotechnology potential of lactobacilli through comparative genomics of 213 strains and associated genera.</title>
        <authorList>
            <person name="Sun Z."/>
            <person name="Harris H.M."/>
            <person name="McCann A."/>
            <person name="Guo C."/>
            <person name="Argimon S."/>
            <person name="Zhang W."/>
            <person name="Yang X."/>
            <person name="Jeffery I.B."/>
            <person name="Cooney J.C."/>
            <person name="Kagawa T.F."/>
            <person name="Liu W."/>
            <person name="Song Y."/>
            <person name="Salvetti E."/>
            <person name="Wrobel A."/>
            <person name="Rasinkangas P."/>
            <person name="Parkhill J."/>
            <person name="Rea M.C."/>
            <person name="O'Sullivan O."/>
            <person name="Ritari J."/>
            <person name="Douillard F.P."/>
            <person name="Paul Ross R."/>
            <person name="Yang R."/>
            <person name="Briner A.E."/>
            <person name="Felis G.E."/>
            <person name="de Vos W.M."/>
            <person name="Barrangou R."/>
            <person name="Klaenhammer T.R."/>
            <person name="Caufield P.W."/>
            <person name="Cui Y."/>
            <person name="Zhang H."/>
            <person name="O'Toole P.W."/>
        </authorList>
    </citation>
    <scope>NUCLEOTIDE SEQUENCE [LARGE SCALE GENOMIC DNA]</scope>
    <source>
        <strain evidence="6 9">ATCC BAA-66</strain>
        <strain evidence="7 8">DSM 13344</strain>
    </source>
</reference>
<name>A0A0R2FWV8_9LACO</name>
<dbReference type="InterPro" id="IPR011663">
    <property type="entry name" value="UTRA"/>
</dbReference>